<dbReference type="OrthoDB" id="32134at2"/>
<dbReference type="PROSITE" id="PS51352">
    <property type="entry name" value="THIOREDOXIN_2"/>
    <property type="match status" value="1"/>
</dbReference>
<keyword evidence="2" id="KW-1015">Disulfide bond</keyword>
<dbReference type="Gene3D" id="3.40.30.10">
    <property type="entry name" value="Glutaredoxin"/>
    <property type="match status" value="1"/>
</dbReference>
<reference evidence="6 7" key="1">
    <citation type="submission" date="2018-11" db="EMBL/GenBank/DDBJ databases">
        <title>Genomic Encyclopedia of Type Strains, Phase IV (KMG-IV): sequencing the most valuable type-strain genomes for metagenomic binning, comparative biology and taxonomic classification.</title>
        <authorList>
            <person name="Goeker M."/>
        </authorList>
    </citation>
    <scope>NUCLEOTIDE SEQUENCE [LARGE SCALE GENOMIC DNA]</scope>
    <source>
        <strain evidence="6 7">DSM 29158</strain>
    </source>
</reference>
<dbReference type="GO" id="GO:0005737">
    <property type="term" value="C:cytoplasm"/>
    <property type="evidence" value="ECO:0007669"/>
    <property type="project" value="TreeGrafter"/>
</dbReference>
<dbReference type="PANTHER" id="PTHR45663">
    <property type="entry name" value="GEO12009P1"/>
    <property type="match status" value="1"/>
</dbReference>
<dbReference type="CDD" id="cd02947">
    <property type="entry name" value="TRX_family"/>
    <property type="match status" value="1"/>
</dbReference>
<keyword evidence="4" id="KW-0472">Membrane</keyword>
<comment type="similarity">
    <text evidence="1">Belongs to the thioredoxin family.</text>
</comment>
<dbReference type="AlphaFoldDB" id="A0A3N5BPC6"/>
<gene>
    <name evidence="6" type="ORF">EDD62_0995</name>
</gene>
<evidence type="ECO:0000256" key="3">
    <source>
        <dbReference type="ARBA" id="ARBA00023284"/>
    </source>
</evidence>
<keyword evidence="7" id="KW-1185">Reference proteome</keyword>
<dbReference type="PANTHER" id="PTHR45663:SF11">
    <property type="entry name" value="GEO12009P1"/>
    <property type="match status" value="1"/>
</dbReference>
<feature type="domain" description="Thioredoxin" evidence="5">
    <location>
        <begin position="40"/>
        <end position="158"/>
    </location>
</feature>
<evidence type="ECO:0000313" key="6">
    <source>
        <dbReference type="EMBL" id="RPF58349.1"/>
    </source>
</evidence>
<organism evidence="6 7">
    <name type="scientific">Abyssicoccus albus</name>
    <dbReference type="NCBI Taxonomy" id="1817405"/>
    <lineage>
        <taxon>Bacteria</taxon>
        <taxon>Bacillati</taxon>
        <taxon>Bacillota</taxon>
        <taxon>Bacilli</taxon>
        <taxon>Bacillales</taxon>
        <taxon>Abyssicoccaceae</taxon>
    </lineage>
</organism>
<evidence type="ECO:0000256" key="2">
    <source>
        <dbReference type="ARBA" id="ARBA00023157"/>
    </source>
</evidence>
<keyword evidence="4" id="KW-0812">Transmembrane</keyword>
<dbReference type="InterPro" id="IPR013766">
    <property type="entry name" value="Thioredoxin_domain"/>
</dbReference>
<dbReference type="InterPro" id="IPR036249">
    <property type="entry name" value="Thioredoxin-like_sf"/>
</dbReference>
<dbReference type="Pfam" id="PF00085">
    <property type="entry name" value="Thioredoxin"/>
    <property type="match status" value="1"/>
</dbReference>
<keyword evidence="3" id="KW-0676">Redox-active center</keyword>
<evidence type="ECO:0000256" key="1">
    <source>
        <dbReference type="ARBA" id="ARBA00008987"/>
    </source>
</evidence>
<evidence type="ECO:0000256" key="4">
    <source>
        <dbReference type="SAM" id="Phobius"/>
    </source>
</evidence>
<dbReference type="EMBL" id="RKRK01000002">
    <property type="protein sequence ID" value="RPF58349.1"/>
    <property type="molecule type" value="Genomic_DNA"/>
</dbReference>
<sequence>MSNKIFYGIIGLIIVAFVGVVIFFQINQKSTDYYPYDGIAKEDLSGPSKDLLTDENYQDIIIPKDLENYKNGEGLVYFFSPTCSYCRAATPVLNKAIDNLDMEYKQFNLLEYQKFAQTYQIEATPTLIYFKDGKEVKRVSGNLGSVENFEKFLKEAKEEAKNA</sequence>
<feature type="transmembrane region" description="Helical" evidence="4">
    <location>
        <begin position="6"/>
        <end position="26"/>
    </location>
</feature>
<proteinExistence type="inferred from homology"/>
<dbReference type="SUPFAM" id="SSF52833">
    <property type="entry name" value="Thioredoxin-like"/>
    <property type="match status" value="1"/>
</dbReference>
<accession>A0A3N5BPC6</accession>
<evidence type="ECO:0000259" key="5">
    <source>
        <dbReference type="PROSITE" id="PS51352"/>
    </source>
</evidence>
<evidence type="ECO:0000313" key="7">
    <source>
        <dbReference type="Proteomes" id="UP000277108"/>
    </source>
</evidence>
<comment type="caution">
    <text evidence="6">The sequence shown here is derived from an EMBL/GenBank/DDBJ whole genome shotgun (WGS) entry which is preliminary data.</text>
</comment>
<name>A0A3N5BPC6_9BACL</name>
<dbReference type="GO" id="GO:0015035">
    <property type="term" value="F:protein-disulfide reductase activity"/>
    <property type="evidence" value="ECO:0007669"/>
    <property type="project" value="TreeGrafter"/>
</dbReference>
<dbReference type="Proteomes" id="UP000277108">
    <property type="component" value="Unassembled WGS sequence"/>
</dbReference>
<protein>
    <submittedName>
        <fullName evidence="6">Thioredoxin</fullName>
    </submittedName>
</protein>
<keyword evidence="4" id="KW-1133">Transmembrane helix</keyword>
<dbReference type="RefSeq" id="WP_123807755.1">
    <property type="nucleotide sequence ID" value="NZ_RKRK01000002.1"/>
</dbReference>